<comment type="caution">
    <text evidence="3">The sequence shown here is derived from an EMBL/GenBank/DDBJ whole genome shotgun (WGS) entry which is preliminary data.</text>
</comment>
<feature type="compositionally biased region" description="Polar residues" evidence="2">
    <location>
        <begin position="458"/>
        <end position="471"/>
    </location>
</feature>
<dbReference type="PANTHER" id="PTHR21531">
    <property type="entry name" value="LOW-TEMPERATURE VIABILITY PROTEIN LTV1-RELATED"/>
    <property type="match status" value="1"/>
</dbReference>
<dbReference type="GO" id="GO:0005634">
    <property type="term" value="C:nucleus"/>
    <property type="evidence" value="ECO:0007669"/>
    <property type="project" value="TreeGrafter"/>
</dbReference>
<dbReference type="AlphaFoldDB" id="A0A9P5TAF0"/>
<evidence type="ECO:0000313" key="4">
    <source>
        <dbReference type="Proteomes" id="UP000759537"/>
    </source>
</evidence>
<protein>
    <submittedName>
        <fullName evidence="3">LTV-domain-containing protein</fullName>
    </submittedName>
</protein>
<dbReference type="Pfam" id="PF04180">
    <property type="entry name" value="LTV"/>
    <property type="match status" value="1"/>
</dbReference>
<evidence type="ECO:0000256" key="1">
    <source>
        <dbReference type="ARBA" id="ARBA00009078"/>
    </source>
</evidence>
<feature type="region of interest" description="Disordered" evidence="2">
    <location>
        <begin position="112"/>
        <end position="131"/>
    </location>
</feature>
<feature type="region of interest" description="Disordered" evidence="2">
    <location>
        <begin position="458"/>
        <end position="538"/>
    </location>
</feature>
<dbReference type="Proteomes" id="UP000759537">
    <property type="component" value="Unassembled WGS sequence"/>
</dbReference>
<reference evidence="3" key="1">
    <citation type="submission" date="2019-10" db="EMBL/GenBank/DDBJ databases">
        <authorList>
            <consortium name="DOE Joint Genome Institute"/>
            <person name="Kuo A."/>
            <person name="Miyauchi S."/>
            <person name="Kiss E."/>
            <person name="Drula E."/>
            <person name="Kohler A."/>
            <person name="Sanchez-Garcia M."/>
            <person name="Andreopoulos B."/>
            <person name="Barry K.W."/>
            <person name="Bonito G."/>
            <person name="Buee M."/>
            <person name="Carver A."/>
            <person name="Chen C."/>
            <person name="Cichocki N."/>
            <person name="Clum A."/>
            <person name="Culley D."/>
            <person name="Crous P.W."/>
            <person name="Fauchery L."/>
            <person name="Girlanda M."/>
            <person name="Hayes R."/>
            <person name="Keri Z."/>
            <person name="LaButti K."/>
            <person name="Lipzen A."/>
            <person name="Lombard V."/>
            <person name="Magnuson J."/>
            <person name="Maillard F."/>
            <person name="Morin E."/>
            <person name="Murat C."/>
            <person name="Nolan M."/>
            <person name="Ohm R."/>
            <person name="Pangilinan J."/>
            <person name="Pereira M."/>
            <person name="Perotto S."/>
            <person name="Peter M."/>
            <person name="Riley R."/>
            <person name="Sitrit Y."/>
            <person name="Stielow B."/>
            <person name="Szollosi G."/>
            <person name="Zifcakova L."/>
            <person name="Stursova M."/>
            <person name="Spatafora J.W."/>
            <person name="Tedersoo L."/>
            <person name="Vaario L.-M."/>
            <person name="Yamada A."/>
            <person name="Yan M."/>
            <person name="Wang P."/>
            <person name="Xu J."/>
            <person name="Bruns T."/>
            <person name="Baldrian P."/>
            <person name="Vilgalys R."/>
            <person name="Henrissat B."/>
            <person name="Grigoriev I.V."/>
            <person name="Hibbett D."/>
            <person name="Nagy L.G."/>
            <person name="Martin F.M."/>
        </authorList>
    </citation>
    <scope>NUCLEOTIDE SEQUENCE</scope>
    <source>
        <strain evidence="3">Prilba</strain>
    </source>
</reference>
<sequence>MPSKSIFRQPGAQHFQVVHRSQRDPLINDPDASQHVLKPIVRENAKKGKSRADLETSLSPSDLVLASGRPNVGEATLYGVYFDDTEYDYLQHLRPVGGREDGFESVLVEAPTRRKPSKKTGDLPISLHDLPPEVFPSASELPRDFESQAAVQSSISGLQPDMDPHLRQTLEALEDDAYVDDDLDDDFFGELVKDGERDVTERFEFEFREDGLPTDGSDAVGVHERDGGDEAGWQARFAAFKRGQQGRKSMDTPHSDCESEEADAVGQMPEFSISGNRRRRQGTSDASGFSMSSASVFRSDGLRDLDDRFDQIEKEYIESEGSEDGPPNSDDSDSAPELITSREDFDTLMDDFLHNYEVSGGKMKPSLPGSGPEKLQSLRLAMGRGECVTVEDSDQEGKDDDIYAVIEGNEKPERWDVETVLTTYTNLENHPRLIKAREGQRVSKIRLDPKMGFPVIESNSIPGANNTQSLAGQKAAGAGTARRPRDESAEERRRRKHAVKAERQARRIEKKEKKEQFSAALKQQSQALARKGAQVTQL</sequence>
<dbReference type="GO" id="GO:0030688">
    <property type="term" value="C:preribosome, small subunit precursor"/>
    <property type="evidence" value="ECO:0007669"/>
    <property type="project" value="TreeGrafter"/>
</dbReference>
<feature type="compositionally biased region" description="Basic and acidic residues" evidence="2">
    <location>
        <begin position="248"/>
        <end position="257"/>
    </location>
</feature>
<dbReference type="GO" id="GO:0042274">
    <property type="term" value="P:ribosomal small subunit biogenesis"/>
    <property type="evidence" value="ECO:0007669"/>
    <property type="project" value="InterPro"/>
</dbReference>
<feature type="compositionally biased region" description="Basic and acidic residues" evidence="2">
    <location>
        <begin position="499"/>
        <end position="516"/>
    </location>
</feature>
<dbReference type="GO" id="GO:0000056">
    <property type="term" value="P:ribosomal small subunit export from nucleus"/>
    <property type="evidence" value="ECO:0007669"/>
    <property type="project" value="TreeGrafter"/>
</dbReference>
<dbReference type="InterPro" id="IPR007307">
    <property type="entry name" value="Ltv1"/>
</dbReference>
<organism evidence="3 4">
    <name type="scientific">Russula ochroleuca</name>
    <dbReference type="NCBI Taxonomy" id="152965"/>
    <lineage>
        <taxon>Eukaryota</taxon>
        <taxon>Fungi</taxon>
        <taxon>Dikarya</taxon>
        <taxon>Basidiomycota</taxon>
        <taxon>Agaricomycotina</taxon>
        <taxon>Agaricomycetes</taxon>
        <taxon>Russulales</taxon>
        <taxon>Russulaceae</taxon>
        <taxon>Russula</taxon>
    </lineage>
</organism>
<dbReference type="OrthoDB" id="5852896at2759"/>
<feature type="compositionally biased region" description="Low complexity" evidence="2">
    <location>
        <begin position="517"/>
        <end position="529"/>
    </location>
</feature>
<dbReference type="EMBL" id="WHVB01000006">
    <property type="protein sequence ID" value="KAF8482078.1"/>
    <property type="molecule type" value="Genomic_DNA"/>
</dbReference>
<proteinExistence type="inferred from homology"/>
<reference evidence="3" key="2">
    <citation type="journal article" date="2020" name="Nat. Commun.">
        <title>Large-scale genome sequencing of mycorrhizal fungi provides insights into the early evolution of symbiotic traits.</title>
        <authorList>
            <person name="Miyauchi S."/>
            <person name="Kiss E."/>
            <person name="Kuo A."/>
            <person name="Drula E."/>
            <person name="Kohler A."/>
            <person name="Sanchez-Garcia M."/>
            <person name="Morin E."/>
            <person name="Andreopoulos B."/>
            <person name="Barry K.W."/>
            <person name="Bonito G."/>
            <person name="Buee M."/>
            <person name="Carver A."/>
            <person name="Chen C."/>
            <person name="Cichocki N."/>
            <person name="Clum A."/>
            <person name="Culley D."/>
            <person name="Crous P.W."/>
            <person name="Fauchery L."/>
            <person name="Girlanda M."/>
            <person name="Hayes R.D."/>
            <person name="Keri Z."/>
            <person name="LaButti K."/>
            <person name="Lipzen A."/>
            <person name="Lombard V."/>
            <person name="Magnuson J."/>
            <person name="Maillard F."/>
            <person name="Murat C."/>
            <person name="Nolan M."/>
            <person name="Ohm R.A."/>
            <person name="Pangilinan J."/>
            <person name="Pereira M.F."/>
            <person name="Perotto S."/>
            <person name="Peter M."/>
            <person name="Pfister S."/>
            <person name="Riley R."/>
            <person name="Sitrit Y."/>
            <person name="Stielow J.B."/>
            <person name="Szollosi G."/>
            <person name="Zifcakova L."/>
            <person name="Stursova M."/>
            <person name="Spatafora J.W."/>
            <person name="Tedersoo L."/>
            <person name="Vaario L.M."/>
            <person name="Yamada A."/>
            <person name="Yan M."/>
            <person name="Wang P."/>
            <person name="Xu J."/>
            <person name="Bruns T."/>
            <person name="Baldrian P."/>
            <person name="Vilgalys R."/>
            <person name="Dunand C."/>
            <person name="Henrissat B."/>
            <person name="Grigoriev I.V."/>
            <person name="Hibbett D."/>
            <person name="Nagy L.G."/>
            <person name="Martin F.M."/>
        </authorList>
    </citation>
    <scope>NUCLEOTIDE SEQUENCE</scope>
    <source>
        <strain evidence="3">Prilba</strain>
    </source>
</reference>
<comment type="similarity">
    <text evidence="1">Belongs to the LTV1 family.</text>
</comment>
<keyword evidence="4" id="KW-1185">Reference proteome</keyword>
<evidence type="ECO:0000313" key="3">
    <source>
        <dbReference type="EMBL" id="KAF8482078.1"/>
    </source>
</evidence>
<accession>A0A9P5TAF0</accession>
<feature type="region of interest" description="Disordered" evidence="2">
    <location>
        <begin position="1"/>
        <end position="35"/>
    </location>
</feature>
<name>A0A9P5TAF0_9AGAM</name>
<feature type="region of interest" description="Disordered" evidence="2">
    <location>
        <begin position="317"/>
        <end position="337"/>
    </location>
</feature>
<dbReference type="PANTHER" id="PTHR21531:SF0">
    <property type="entry name" value="PROTEIN LTV1 HOMOLOG"/>
    <property type="match status" value="1"/>
</dbReference>
<feature type="non-terminal residue" evidence="3">
    <location>
        <position position="1"/>
    </location>
</feature>
<evidence type="ECO:0000256" key="2">
    <source>
        <dbReference type="SAM" id="MobiDB-lite"/>
    </source>
</evidence>
<feature type="compositionally biased region" description="Basic and acidic residues" evidence="2">
    <location>
        <begin position="483"/>
        <end position="492"/>
    </location>
</feature>
<gene>
    <name evidence="3" type="ORF">DFH94DRAFT_419888</name>
</gene>
<dbReference type="GO" id="GO:0005829">
    <property type="term" value="C:cytosol"/>
    <property type="evidence" value="ECO:0007669"/>
    <property type="project" value="TreeGrafter"/>
</dbReference>
<feature type="region of interest" description="Disordered" evidence="2">
    <location>
        <begin position="242"/>
        <end position="291"/>
    </location>
</feature>